<evidence type="ECO:0000313" key="3">
    <source>
        <dbReference type="Proteomes" id="UP000001634"/>
    </source>
</evidence>
<dbReference type="Pfam" id="PF03978">
    <property type="entry name" value="Borrelia_REV"/>
    <property type="match status" value="1"/>
</dbReference>
<evidence type="ECO:0000256" key="1">
    <source>
        <dbReference type="SAM" id="Phobius"/>
    </source>
</evidence>
<dbReference type="PIRSF" id="PIRSF020372">
    <property type="entry name" value="Borrelia_REV"/>
    <property type="match status" value="1"/>
</dbReference>
<keyword evidence="1" id="KW-1133">Transmembrane helix</keyword>
<accession>G0ANX5</accession>
<keyword evidence="2" id="KW-0614">Plasmid</keyword>
<dbReference type="Proteomes" id="UP000001634">
    <property type="component" value="Plasmid cp9"/>
</dbReference>
<dbReference type="NCBIfam" id="NF033731">
    <property type="entry name" value="borfam63"/>
    <property type="match status" value="1"/>
</dbReference>
<geneLocation type="plasmid" evidence="2 3">
    <name>cp9</name>
</geneLocation>
<protein>
    <submittedName>
        <fullName evidence="2">Borrelia burgdorferi REV family protein</fullName>
    </submittedName>
</protein>
<reference evidence="2 3" key="2">
    <citation type="journal article" date="2012" name="J. Bacteriol.">
        <title>Whole-Genome Sequences of Borrelia bissettii, Borrelia valaisiana, and Borrelia spielmanii.</title>
        <authorList>
            <person name="Schutzer S.E."/>
            <person name="Fraser-Liggett C.M."/>
            <person name="Qiu W.G."/>
            <person name="Kraiczy P."/>
            <person name="Mongodin E.F."/>
            <person name="Dunn J.J."/>
            <person name="Luft B.J."/>
            <person name="Casjens S.R."/>
        </authorList>
    </citation>
    <scope>NUCLEOTIDE SEQUENCE [LARGE SCALE GENOMIC DNA]</scope>
    <source>
        <strain evidence="2">DN127</strain>
        <plasmid evidence="3">cp9</plasmid>
    </source>
</reference>
<keyword evidence="3" id="KW-1185">Reference proteome</keyword>
<keyword evidence="1" id="KW-0472">Membrane</keyword>
<dbReference type="KEGG" id="bbs:BbiDN127_C0009"/>
<gene>
    <name evidence="2" type="ordered locus">BbiDN127_C0009</name>
</gene>
<dbReference type="InterPro" id="IPR007126">
    <property type="entry name" value="Borrelia_REV"/>
</dbReference>
<keyword evidence="1" id="KW-0812">Transmembrane</keyword>
<reference key="1">
    <citation type="submission" date="2011-06" db="EMBL/GenBank/DDBJ databases">
        <authorList>
            <person name="Mongodin E.F."/>
            <person name="Casjens S.R."/>
            <person name="Fraser-Liggett C.M."/>
            <person name="Qiu W.-G."/>
            <person name="Dunn J.J."/>
            <person name="Luft B.J."/>
            <person name="Schutzer S.E."/>
        </authorList>
    </citation>
    <scope>NUCLEOTIDE SEQUENCE</scope>
    <source>
        <strain>DN127</strain>
    </source>
</reference>
<proteinExistence type="predicted"/>
<dbReference type="PROSITE" id="PS51257">
    <property type="entry name" value="PROKAR_LIPOPROTEIN"/>
    <property type="match status" value="1"/>
</dbReference>
<dbReference type="EMBL" id="CP002755">
    <property type="protein sequence ID" value="AEL19401.1"/>
    <property type="molecule type" value="Genomic_DNA"/>
</dbReference>
<name>G0ANX5_BORBD</name>
<evidence type="ECO:0000313" key="2">
    <source>
        <dbReference type="EMBL" id="AEL19401.1"/>
    </source>
</evidence>
<organism evidence="2 3">
    <name type="scientific">Borrelia bissettiae (strain DSM 17990 / CIP 109136 / DN127)</name>
    <name type="common">Borreliella bissettiae</name>
    <dbReference type="NCBI Taxonomy" id="521010"/>
    <lineage>
        <taxon>Bacteria</taxon>
        <taxon>Pseudomonadati</taxon>
        <taxon>Spirochaetota</taxon>
        <taxon>Spirochaetia</taxon>
        <taxon>Spirochaetales</taxon>
        <taxon>Borreliaceae</taxon>
        <taxon>Borreliella</taxon>
    </lineage>
</organism>
<dbReference type="HOGENOM" id="CLU_139611_0_0_12"/>
<feature type="transmembrane region" description="Helical" evidence="1">
    <location>
        <begin position="6"/>
        <end position="27"/>
    </location>
</feature>
<dbReference type="RefSeq" id="WP_014017767.1">
    <property type="nucleotide sequence ID" value="NC_015911.1"/>
</dbReference>
<dbReference type="AlphaFoldDB" id="G0ANX5"/>
<sequence>MQKINMVKLFFILIFPLFVISCELFLIGKPIEKKRINWLIMSVSGLNDEADEVVFKNCREKISLLKEDLKYASNAKEFEEKFLNLQKLFQEKLTSKLNALKAVRVDIQRFNANNNDDLEKNKLRIRSIALSAGVNTNPIALHAINIKELSEDVVAHIDSIIKYLEEDEIKNNKYLVLKDKIFITTPLI</sequence>